<dbReference type="SUPFAM" id="SSF53335">
    <property type="entry name" value="S-adenosyl-L-methionine-dependent methyltransferases"/>
    <property type="match status" value="1"/>
</dbReference>
<evidence type="ECO:0000313" key="2">
    <source>
        <dbReference type="Proteomes" id="UP001201273"/>
    </source>
</evidence>
<dbReference type="InterPro" id="IPR029063">
    <property type="entry name" value="SAM-dependent_MTases_sf"/>
</dbReference>
<reference evidence="1 2" key="1">
    <citation type="journal article" date="2022" name="Environ. Microbiol. Rep.">
        <title>Eco-phylogenetic analyses reveal divergent evolution of vitamin B12 metabolism in the marine bacterial family 'Psychromonadaceae'.</title>
        <authorList>
            <person name="Jin X."/>
            <person name="Yang Y."/>
            <person name="Cao H."/>
            <person name="Gao B."/>
            <person name="Zhao Z."/>
        </authorList>
    </citation>
    <scope>NUCLEOTIDE SEQUENCE [LARGE SCALE GENOMIC DNA]</scope>
    <source>
        <strain evidence="1 2">MKS20</strain>
    </source>
</reference>
<dbReference type="PANTHER" id="PTHR43861:SF1">
    <property type="entry name" value="TRANS-ACONITATE 2-METHYLTRANSFERASE"/>
    <property type="match status" value="1"/>
</dbReference>
<dbReference type="Gene3D" id="3.40.50.150">
    <property type="entry name" value="Vaccinia Virus protein VP39"/>
    <property type="match status" value="1"/>
</dbReference>
<comment type="caution">
    <text evidence="1">The sequence shown here is derived from an EMBL/GenBank/DDBJ whole genome shotgun (WGS) entry which is preliminary data.</text>
</comment>
<organism evidence="1 2">
    <name type="scientific">Motilimonas cestriensis</name>
    <dbReference type="NCBI Taxonomy" id="2742685"/>
    <lineage>
        <taxon>Bacteria</taxon>
        <taxon>Pseudomonadati</taxon>
        <taxon>Pseudomonadota</taxon>
        <taxon>Gammaproteobacteria</taxon>
        <taxon>Alteromonadales</taxon>
        <taxon>Alteromonadales genera incertae sedis</taxon>
        <taxon>Motilimonas</taxon>
    </lineage>
</organism>
<gene>
    <name evidence="1" type="ORF">K6Y31_19585</name>
</gene>
<keyword evidence="1" id="KW-0808">Transferase</keyword>
<keyword evidence="2" id="KW-1185">Reference proteome</keyword>
<keyword evidence="1" id="KW-0489">Methyltransferase</keyword>
<proteinExistence type="predicted"/>
<dbReference type="GO" id="GO:0008168">
    <property type="term" value="F:methyltransferase activity"/>
    <property type="evidence" value="ECO:0007669"/>
    <property type="project" value="UniProtKB-KW"/>
</dbReference>
<evidence type="ECO:0000313" key="1">
    <source>
        <dbReference type="EMBL" id="MCE2596982.1"/>
    </source>
</evidence>
<dbReference type="Pfam" id="PF13489">
    <property type="entry name" value="Methyltransf_23"/>
    <property type="match status" value="1"/>
</dbReference>
<dbReference type="GO" id="GO:0032259">
    <property type="term" value="P:methylation"/>
    <property type="evidence" value="ECO:0007669"/>
    <property type="project" value="UniProtKB-KW"/>
</dbReference>
<sequence>MMTNTLNYYSKNADAFFESTVHLDLDPLYQAFLPFIPPGGAILDAGCGSGRDAKFFVEHGFQVSAMDPSPELAIKASRYSGVAVELKDFEHIDEVRAYHGIWCCASLLHVKYDDLPDTLNRLCRALKPGGVLYLSFKYGNSEGERDGRWFTNLNLTRLADVISDVPFTIEKTWRTSDLRPRSGNEMWLNAVLSKGQDKAVSRGVNSQQRLNNLFVIRSSRQY</sequence>
<name>A0ABS8WFN8_9GAMM</name>
<protein>
    <submittedName>
        <fullName evidence="1">Methyltransferase domain-containing protein</fullName>
    </submittedName>
</protein>
<accession>A0ABS8WFN8</accession>
<dbReference type="RefSeq" id="WP_233054733.1">
    <property type="nucleotide sequence ID" value="NZ_JAIMJA010000028.1"/>
</dbReference>
<dbReference type="PANTHER" id="PTHR43861">
    <property type="entry name" value="TRANS-ACONITATE 2-METHYLTRANSFERASE-RELATED"/>
    <property type="match status" value="1"/>
</dbReference>
<dbReference type="Proteomes" id="UP001201273">
    <property type="component" value="Unassembled WGS sequence"/>
</dbReference>
<dbReference type="CDD" id="cd02440">
    <property type="entry name" value="AdoMet_MTases"/>
    <property type="match status" value="1"/>
</dbReference>
<dbReference type="EMBL" id="JAIMJA010000028">
    <property type="protein sequence ID" value="MCE2596982.1"/>
    <property type="molecule type" value="Genomic_DNA"/>
</dbReference>